<dbReference type="InterPro" id="IPR051402">
    <property type="entry name" value="KPR-Related"/>
</dbReference>
<dbReference type="GO" id="GO:0005737">
    <property type="term" value="C:cytoplasm"/>
    <property type="evidence" value="ECO:0007669"/>
    <property type="project" value="TreeGrafter"/>
</dbReference>
<name>A0A2S4L310_9HYPO</name>
<dbReference type="InterPro" id="IPR013328">
    <property type="entry name" value="6PGD_dom2"/>
</dbReference>
<feature type="domain" description="Ketopantoate reductase C-terminal" evidence="2">
    <location>
        <begin position="223"/>
        <end position="348"/>
    </location>
</feature>
<dbReference type="OrthoDB" id="3609at2759"/>
<evidence type="ECO:0000259" key="2">
    <source>
        <dbReference type="Pfam" id="PF08546"/>
    </source>
</evidence>
<sequence>MSHEKARVLIVGMGGVGTMAAYALETGGKAAVTAVMRSNFDAVHKHGIDIDSIEHGHDIKGWRPTTGKSVSVIALSSRALSDADNSHAAVRKTVPNVAEEGLPPFDFILVTTKNIPDIPPTVADIIAPAVTPVGTVIVLSQNGINIEKPIVPRFPRNPIISGVSYIGATEKSHGKILHDDADAQRIGPFSNPQVPSPTAEEAARRYVSIYNPNGKLDVVFDNDVSRVRWRKLVYNASFNPIAAILRMDTPRMRMSQHIVDDLIRPVMIEVMKAAQACGVHDLPADLPERLIRDDPIDSAFKPSMCQDIEKGNLMEIENIVGEPLRAGESKGVSMPTLRTIYGLLKGLQLQTLEAKGKWEPRFEPGNPYQ</sequence>
<dbReference type="SUPFAM" id="SSF48179">
    <property type="entry name" value="6-phosphogluconate dehydrogenase C-terminal domain-like"/>
    <property type="match status" value="1"/>
</dbReference>
<dbReference type="PANTHER" id="PTHR21708:SF30">
    <property type="entry name" value="2-DEHYDROPANTOATE 2-REDUCTASE-RELATED"/>
    <property type="match status" value="1"/>
</dbReference>
<dbReference type="Pfam" id="PF08546">
    <property type="entry name" value="ApbA_C"/>
    <property type="match status" value="1"/>
</dbReference>
<dbReference type="Pfam" id="PF02558">
    <property type="entry name" value="ApbA"/>
    <property type="match status" value="1"/>
</dbReference>
<dbReference type="EMBL" id="PKSG01000296">
    <property type="protein sequence ID" value="POR36824.1"/>
    <property type="molecule type" value="Genomic_DNA"/>
</dbReference>
<reference evidence="3 4" key="1">
    <citation type="submission" date="2018-01" db="EMBL/GenBank/DDBJ databases">
        <title>Harnessing the power of phylogenomics to disentangle the directionality and signatures of interkingdom host jumping in the parasitic fungal genus Tolypocladium.</title>
        <authorList>
            <person name="Quandt C.A."/>
            <person name="Patterson W."/>
            <person name="Spatafora J.W."/>
        </authorList>
    </citation>
    <scope>NUCLEOTIDE SEQUENCE [LARGE SCALE GENOMIC DNA]</scope>
    <source>
        <strain evidence="3 4">NRBC 100945</strain>
    </source>
</reference>
<proteinExistence type="predicted"/>
<dbReference type="PANTHER" id="PTHR21708">
    <property type="entry name" value="PROBABLE 2-DEHYDROPANTOATE 2-REDUCTASE"/>
    <property type="match status" value="1"/>
</dbReference>
<feature type="domain" description="Ketopantoate reductase N-terminal" evidence="1">
    <location>
        <begin position="8"/>
        <end position="190"/>
    </location>
</feature>
<gene>
    <name evidence="3" type="ORF">TPAR_02962</name>
</gene>
<dbReference type="InterPro" id="IPR036291">
    <property type="entry name" value="NAD(P)-bd_dom_sf"/>
</dbReference>
<dbReference type="Proteomes" id="UP000237481">
    <property type="component" value="Unassembled WGS sequence"/>
</dbReference>
<evidence type="ECO:0000259" key="1">
    <source>
        <dbReference type="Pfam" id="PF02558"/>
    </source>
</evidence>
<dbReference type="Gene3D" id="1.10.1040.10">
    <property type="entry name" value="N-(1-d-carboxylethyl)-l-norvaline Dehydrogenase, domain 2"/>
    <property type="match status" value="1"/>
</dbReference>
<evidence type="ECO:0000313" key="3">
    <source>
        <dbReference type="EMBL" id="POR36824.1"/>
    </source>
</evidence>
<dbReference type="SUPFAM" id="SSF51735">
    <property type="entry name" value="NAD(P)-binding Rossmann-fold domains"/>
    <property type="match status" value="1"/>
</dbReference>
<accession>A0A2S4L310</accession>
<organism evidence="3 4">
    <name type="scientific">Tolypocladium paradoxum</name>
    <dbReference type="NCBI Taxonomy" id="94208"/>
    <lineage>
        <taxon>Eukaryota</taxon>
        <taxon>Fungi</taxon>
        <taxon>Dikarya</taxon>
        <taxon>Ascomycota</taxon>
        <taxon>Pezizomycotina</taxon>
        <taxon>Sordariomycetes</taxon>
        <taxon>Hypocreomycetidae</taxon>
        <taxon>Hypocreales</taxon>
        <taxon>Ophiocordycipitaceae</taxon>
        <taxon>Tolypocladium</taxon>
    </lineage>
</organism>
<protein>
    <submittedName>
        <fullName evidence="3">2-dehydropantoate 2-reductase</fullName>
    </submittedName>
</protein>
<comment type="caution">
    <text evidence="3">The sequence shown here is derived from an EMBL/GenBank/DDBJ whole genome shotgun (WGS) entry which is preliminary data.</text>
</comment>
<dbReference type="STRING" id="94208.A0A2S4L310"/>
<evidence type="ECO:0000313" key="4">
    <source>
        <dbReference type="Proteomes" id="UP000237481"/>
    </source>
</evidence>
<dbReference type="FunFam" id="1.10.1040.10:FF:000017">
    <property type="entry name" value="2-dehydropantoate 2-reductase"/>
    <property type="match status" value="1"/>
</dbReference>
<dbReference type="Gene3D" id="3.40.50.720">
    <property type="entry name" value="NAD(P)-binding Rossmann-like Domain"/>
    <property type="match status" value="1"/>
</dbReference>
<dbReference type="AlphaFoldDB" id="A0A2S4L310"/>
<dbReference type="InterPro" id="IPR013752">
    <property type="entry name" value="KPA_reductase"/>
</dbReference>
<dbReference type="InterPro" id="IPR013332">
    <property type="entry name" value="KPR_N"/>
</dbReference>
<dbReference type="InterPro" id="IPR008927">
    <property type="entry name" value="6-PGluconate_DH-like_C_sf"/>
</dbReference>
<keyword evidence="4" id="KW-1185">Reference proteome</keyword>